<proteinExistence type="predicted"/>
<reference evidence="2" key="1">
    <citation type="submission" date="2021-03" db="EMBL/GenBank/DDBJ databases">
        <title>Genome sequencing and assembly of Tianweitania sediminis.</title>
        <authorList>
            <person name="Chhetri G."/>
        </authorList>
    </citation>
    <scope>NUCLEOTIDE SEQUENCE</scope>
    <source>
        <strain evidence="2">Z8</strain>
    </source>
</reference>
<keyword evidence="1" id="KW-0812">Transmembrane</keyword>
<feature type="transmembrane region" description="Helical" evidence="1">
    <location>
        <begin position="254"/>
        <end position="273"/>
    </location>
</feature>
<dbReference type="RefSeq" id="WP_209334608.1">
    <property type="nucleotide sequence ID" value="NZ_JAGIYY010000002.1"/>
</dbReference>
<feature type="transmembrane region" description="Helical" evidence="1">
    <location>
        <begin position="191"/>
        <end position="208"/>
    </location>
</feature>
<feature type="transmembrane region" description="Helical" evidence="1">
    <location>
        <begin position="111"/>
        <end position="131"/>
    </location>
</feature>
<name>A0A8J7RJU1_9HYPH</name>
<feature type="transmembrane region" description="Helical" evidence="1">
    <location>
        <begin position="392"/>
        <end position="413"/>
    </location>
</feature>
<evidence type="ECO:0000256" key="1">
    <source>
        <dbReference type="SAM" id="Phobius"/>
    </source>
</evidence>
<evidence type="ECO:0000313" key="2">
    <source>
        <dbReference type="EMBL" id="MBP0438576.1"/>
    </source>
</evidence>
<feature type="transmembrane region" description="Helical" evidence="1">
    <location>
        <begin position="419"/>
        <end position="440"/>
    </location>
</feature>
<dbReference type="EMBL" id="JAGIYY010000002">
    <property type="protein sequence ID" value="MBP0438576.1"/>
    <property type="molecule type" value="Genomic_DNA"/>
</dbReference>
<dbReference type="AlphaFoldDB" id="A0A8J7RJU1"/>
<dbReference type="Proteomes" id="UP000666240">
    <property type="component" value="Unassembled WGS sequence"/>
</dbReference>
<feature type="transmembrane region" description="Helical" evidence="1">
    <location>
        <begin position="12"/>
        <end position="31"/>
    </location>
</feature>
<feature type="transmembrane region" description="Helical" evidence="1">
    <location>
        <begin position="72"/>
        <end position="91"/>
    </location>
</feature>
<accession>A0A8J7RJU1</accession>
<feature type="transmembrane region" description="Helical" evidence="1">
    <location>
        <begin position="151"/>
        <end position="171"/>
    </location>
</feature>
<keyword evidence="1" id="KW-1133">Transmembrane helix</keyword>
<protein>
    <submittedName>
        <fullName evidence="2">Uncharacterized protein</fullName>
    </submittedName>
</protein>
<organism evidence="2 3">
    <name type="scientific">Tianweitania sediminis</name>
    <dbReference type="NCBI Taxonomy" id="1502156"/>
    <lineage>
        <taxon>Bacteria</taxon>
        <taxon>Pseudomonadati</taxon>
        <taxon>Pseudomonadota</taxon>
        <taxon>Alphaproteobacteria</taxon>
        <taxon>Hyphomicrobiales</taxon>
        <taxon>Phyllobacteriaceae</taxon>
        <taxon>Tianweitania</taxon>
    </lineage>
</organism>
<feature type="transmembrane region" description="Helical" evidence="1">
    <location>
        <begin position="452"/>
        <end position="473"/>
    </location>
</feature>
<keyword evidence="3" id="KW-1185">Reference proteome</keyword>
<gene>
    <name evidence="2" type="ORF">J5Y06_07950</name>
</gene>
<comment type="caution">
    <text evidence="2">The sequence shown here is derived from an EMBL/GenBank/DDBJ whole genome shotgun (WGS) entry which is preliminary data.</text>
</comment>
<feature type="transmembrane region" description="Helical" evidence="1">
    <location>
        <begin position="215"/>
        <end position="234"/>
    </location>
</feature>
<feature type="transmembrane region" description="Helical" evidence="1">
    <location>
        <begin position="43"/>
        <end position="60"/>
    </location>
</feature>
<keyword evidence="1" id="KW-0472">Membrane</keyword>
<evidence type="ECO:0000313" key="3">
    <source>
        <dbReference type="Proteomes" id="UP000666240"/>
    </source>
</evidence>
<sequence length="491" mass="53108">MRGCSSGRDVAAWELLWLAGLVGFYLVAGLFGDVAAQPLVNFVGPPWLAAVLVAGAIQVARRNPFALWTGLFWMRLATATYFGIGSVAEGLMNKVTHAELMAFYDATEAEIAKFNLLAASCSLVILSTVFAAARVWPQQALPRKPAGNDRLMLVAAFLFGTVGFAVKYLFIFPKAMGALGEDTVLPGLLTQLVWLAPVATFLATLWCLRNNPRWLALVLLFVAADAFAGLLRFSKADALLPVLMFGIAVLQHRFSLRRLFLAVALAVATFPFLQMATMDGRAQLADRYGTIHTASFAERLGILSDFAAHGPNERHDELQGSLLRIAYVHAAAPALSLFDSGQAGNSLTYLPYLLVPRVLWPDKPLFDMGRDYTILLTGSETSSTWMGYFAEAYWNLGWAGVPLVMVPLGLIFFATGRYAFWTLTHGQWLHFPAVFLGMYMGARMDGLLAGDVGASLLTIAAVYPGATLLTAIVRDVGGGSSIRRARGAQAA</sequence>